<organism evidence="2 3">
    <name type="scientific">Nitrosococcus watsoni (strain C-113)</name>
    <dbReference type="NCBI Taxonomy" id="105559"/>
    <lineage>
        <taxon>Bacteria</taxon>
        <taxon>Pseudomonadati</taxon>
        <taxon>Pseudomonadota</taxon>
        <taxon>Gammaproteobacteria</taxon>
        <taxon>Chromatiales</taxon>
        <taxon>Chromatiaceae</taxon>
        <taxon>Nitrosococcus</taxon>
    </lineage>
</organism>
<evidence type="ECO:0000313" key="3">
    <source>
        <dbReference type="Proteomes" id="UP000000393"/>
    </source>
</evidence>
<dbReference type="PANTHER" id="PTHR46564:SF1">
    <property type="entry name" value="TRANSPOSASE"/>
    <property type="match status" value="1"/>
</dbReference>
<dbReference type="InterPro" id="IPR038717">
    <property type="entry name" value="Tc1-like_DDE_dom"/>
</dbReference>
<dbReference type="HOGENOM" id="CLU_1766091_0_0_6"/>
<dbReference type="KEGG" id="nwa:Nwat_2596"/>
<sequence>MRQALMPLVTVMRNGCEKGRRSSVFVPVNVNTVPTSSWRSVTMVPGRKKEWLAPMLFQGSCNAQLFEMWVEQCLMKELHEPTIVVMDNASFHNHKRVQDILAKNYHYVISLPPYSPDLNSIEKTFGSMKRRRQSMPIGTTINQLIFS</sequence>
<dbReference type="Pfam" id="PF13358">
    <property type="entry name" value="DDE_3"/>
    <property type="match status" value="1"/>
</dbReference>
<dbReference type="AlphaFoldDB" id="D8KA18"/>
<dbReference type="STRING" id="105559.Nwat_2596"/>
<dbReference type="PANTHER" id="PTHR46564">
    <property type="entry name" value="TRANSPOSASE"/>
    <property type="match status" value="1"/>
</dbReference>
<evidence type="ECO:0000313" key="2">
    <source>
        <dbReference type="EMBL" id="ADJ29376.1"/>
    </source>
</evidence>
<proteinExistence type="predicted"/>
<reference evidence="2 3" key="1">
    <citation type="submission" date="2010-06" db="EMBL/GenBank/DDBJ databases">
        <title>Complete sequence of chromosome of Nitrosococcus watsoni C-113.</title>
        <authorList>
            <consortium name="US DOE Joint Genome Institute"/>
            <person name="Lucas S."/>
            <person name="Copeland A."/>
            <person name="Lapidus A."/>
            <person name="Cheng J.-F."/>
            <person name="Bruce D."/>
            <person name="Goodwin L."/>
            <person name="Pitluck S."/>
            <person name="Malfatti S.A."/>
            <person name="Chain P.S.G."/>
            <person name="Land M."/>
            <person name="Hauser L."/>
            <person name="Kyrpides N."/>
            <person name="Ivanova N."/>
            <person name="Cambell M.A."/>
            <person name="Heidelberg J.F."/>
            <person name="Klotz M.G."/>
            <person name="Woyke T."/>
        </authorList>
    </citation>
    <scope>NUCLEOTIDE SEQUENCE [LARGE SCALE GENOMIC DNA]</scope>
    <source>
        <strain evidence="2 3">C-113</strain>
    </source>
</reference>
<dbReference type="Proteomes" id="UP000000393">
    <property type="component" value="Chromosome"/>
</dbReference>
<dbReference type="Gene3D" id="3.30.420.10">
    <property type="entry name" value="Ribonuclease H-like superfamily/Ribonuclease H"/>
    <property type="match status" value="1"/>
</dbReference>
<dbReference type="InterPro" id="IPR036397">
    <property type="entry name" value="RNaseH_sf"/>
</dbReference>
<keyword evidence="3" id="KW-1185">Reference proteome</keyword>
<dbReference type="eggNOG" id="COG3335">
    <property type="taxonomic scope" value="Bacteria"/>
</dbReference>
<accession>D8KA18</accession>
<feature type="domain" description="Tc1-like transposase DDE" evidence="1">
    <location>
        <begin position="34"/>
        <end position="134"/>
    </location>
</feature>
<dbReference type="GO" id="GO:0003676">
    <property type="term" value="F:nucleic acid binding"/>
    <property type="evidence" value="ECO:0007669"/>
    <property type="project" value="InterPro"/>
</dbReference>
<gene>
    <name evidence="2" type="ordered locus">Nwat_2596</name>
</gene>
<dbReference type="EMBL" id="CP002086">
    <property type="protein sequence ID" value="ADJ29376.1"/>
    <property type="molecule type" value="Genomic_DNA"/>
</dbReference>
<protein>
    <recommendedName>
        <fullName evidence="1">Tc1-like transposase DDE domain-containing protein</fullName>
    </recommendedName>
</protein>
<name>D8KA18_NITWC</name>
<evidence type="ECO:0000259" key="1">
    <source>
        <dbReference type="Pfam" id="PF13358"/>
    </source>
</evidence>